<organism evidence="1 2">
    <name type="scientific">Elysia crispata</name>
    <name type="common">lettuce slug</name>
    <dbReference type="NCBI Taxonomy" id="231223"/>
    <lineage>
        <taxon>Eukaryota</taxon>
        <taxon>Metazoa</taxon>
        <taxon>Spiralia</taxon>
        <taxon>Lophotrochozoa</taxon>
        <taxon>Mollusca</taxon>
        <taxon>Gastropoda</taxon>
        <taxon>Heterobranchia</taxon>
        <taxon>Euthyneura</taxon>
        <taxon>Panpulmonata</taxon>
        <taxon>Sacoglossa</taxon>
        <taxon>Placobranchoidea</taxon>
        <taxon>Plakobranchidae</taxon>
        <taxon>Elysia</taxon>
    </lineage>
</organism>
<proteinExistence type="predicted"/>
<dbReference type="AlphaFoldDB" id="A0AAE1B8J8"/>
<accession>A0AAE1B8J8</accession>
<keyword evidence="2" id="KW-1185">Reference proteome</keyword>
<dbReference type="EMBL" id="JAWDGP010000302">
    <property type="protein sequence ID" value="KAK3801545.1"/>
    <property type="molecule type" value="Genomic_DNA"/>
</dbReference>
<reference evidence="1" key="1">
    <citation type="journal article" date="2023" name="G3 (Bethesda)">
        <title>A reference genome for the long-term kleptoplast-retaining sea slug Elysia crispata morphotype clarki.</title>
        <authorList>
            <person name="Eastman K.E."/>
            <person name="Pendleton A.L."/>
            <person name="Shaikh M.A."/>
            <person name="Suttiyut T."/>
            <person name="Ogas R."/>
            <person name="Tomko P."/>
            <person name="Gavelis G."/>
            <person name="Widhalm J.R."/>
            <person name="Wisecaver J.H."/>
        </authorList>
    </citation>
    <scope>NUCLEOTIDE SEQUENCE</scope>
    <source>
        <strain evidence="1">ECLA1</strain>
    </source>
</reference>
<name>A0AAE1B8J8_9GAST</name>
<comment type="caution">
    <text evidence="1">The sequence shown here is derived from an EMBL/GenBank/DDBJ whole genome shotgun (WGS) entry which is preliminary data.</text>
</comment>
<dbReference type="Proteomes" id="UP001283361">
    <property type="component" value="Unassembled WGS sequence"/>
</dbReference>
<protein>
    <submittedName>
        <fullName evidence="1">Uncharacterized protein</fullName>
    </submittedName>
</protein>
<evidence type="ECO:0000313" key="1">
    <source>
        <dbReference type="EMBL" id="KAK3801545.1"/>
    </source>
</evidence>
<evidence type="ECO:0000313" key="2">
    <source>
        <dbReference type="Proteomes" id="UP001283361"/>
    </source>
</evidence>
<sequence>MTHTLLHLIPPALALFHSSSPNFSSNFCLRLLANSALNFSSVCFYTLTISCTDDVEAVITQDMSVTI</sequence>
<gene>
    <name evidence="1" type="ORF">RRG08_047211</name>
</gene>